<evidence type="ECO:0000259" key="11">
    <source>
        <dbReference type="PROSITE" id="PS50157"/>
    </source>
</evidence>
<feature type="compositionally biased region" description="Basic and acidic residues" evidence="10">
    <location>
        <begin position="367"/>
        <end position="376"/>
    </location>
</feature>
<sequence length="505" mass="56902">MINTRQSTVLGKRKILAAASETLVIRLTSPTLYHPEQSGSEGSVASSLKAITLPLASKSRKPYSCSFNGCTKAYAKPSRLEEHERSHTGQRPFKCKQCGKSYLRDTHLNAHARSHLPTGSRPFACAKSGCDKRFWTSQHLEVHHAWHEGARPYKCQEFDCDEAFSKHHQLRAHICSVHAPPGTKPYRCDHDACTKSFDTNQHLRNHQKTHDGKRYTCSHSTCLTRSARSTYFTTWTALQTHIRTSHPPTCPRVECHGKKFSNAGNLRAHLKLHEQRDAEAELDKADGSCANEDTQSPTKRRRRGGELGRDWKCEVDDCEKDFKSKKALQTHTNVTHLRRRDFACDQDGCTQGFGYKHLLQRHVAKVHAGEKSRDDTAGALSDYHSDSDTDPPPSEDELPDPTDDIFNIDMITGNTYARQATSKIEGAKSLQCPYPDFRALLDSSPVQTCTIAASSTSTRCEYVYSRAYDLRRHLAASHKLVSDKDVVDGWVKQEKETLKQHFKAT</sequence>
<protein>
    <recommendedName>
        <fullName evidence="11">C2H2-type domain-containing protein</fullName>
    </recommendedName>
</protein>
<reference evidence="12" key="1">
    <citation type="submission" date="2020-11" db="EMBL/GenBank/DDBJ databases">
        <authorList>
            <consortium name="DOE Joint Genome Institute"/>
            <person name="Ahrendt S."/>
            <person name="Riley R."/>
            <person name="Andreopoulos W."/>
            <person name="Labutti K."/>
            <person name="Pangilinan J."/>
            <person name="Ruiz-Duenas F.J."/>
            <person name="Barrasa J.M."/>
            <person name="Sanchez-Garcia M."/>
            <person name="Camarero S."/>
            <person name="Miyauchi S."/>
            <person name="Serrano A."/>
            <person name="Linde D."/>
            <person name="Babiker R."/>
            <person name="Drula E."/>
            <person name="Ayuso-Fernandez I."/>
            <person name="Pacheco R."/>
            <person name="Padilla G."/>
            <person name="Ferreira P."/>
            <person name="Barriuso J."/>
            <person name="Kellner H."/>
            <person name="Castanera R."/>
            <person name="Alfaro M."/>
            <person name="Ramirez L."/>
            <person name="Pisabarro A.G."/>
            <person name="Kuo A."/>
            <person name="Tritt A."/>
            <person name="Lipzen A."/>
            <person name="He G."/>
            <person name="Yan M."/>
            <person name="Ng V."/>
            <person name="Cullen D."/>
            <person name="Martin F."/>
            <person name="Rosso M.-N."/>
            <person name="Henrissat B."/>
            <person name="Hibbett D."/>
            <person name="Martinez A.T."/>
            <person name="Grigoriev I.V."/>
        </authorList>
    </citation>
    <scope>NUCLEOTIDE SEQUENCE</scope>
    <source>
        <strain evidence="12">CBS 506.95</strain>
    </source>
</reference>
<accession>A0A9P6EFE2</accession>
<feature type="region of interest" description="Disordered" evidence="10">
    <location>
        <begin position="281"/>
        <end position="306"/>
    </location>
</feature>
<feature type="region of interest" description="Disordered" evidence="10">
    <location>
        <begin position="367"/>
        <end position="402"/>
    </location>
</feature>
<comment type="caution">
    <text evidence="12">The sequence shown here is derived from an EMBL/GenBank/DDBJ whole genome shotgun (WGS) entry which is preliminary data.</text>
</comment>
<evidence type="ECO:0000256" key="6">
    <source>
        <dbReference type="ARBA" id="ARBA00023015"/>
    </source>
</evidence>
<feature type="domain" description="C2H2-type" evidence="11">
    <location>
        <begin position="93"/>
        <end position="122"/>
    </location>
</feature>
<dbReference type="GO" id="GO:0005634">
    <property type="term" value="C:nucleus"/>
    <property type="evidence" value="ECO:0007669"/>
    <property type="project" value="UniProtKB-SubCell"/>
</dbReference>
<evidence type="ECO:0000256" key="4">
    <source>
        <dbReference type="ARBA" id="ARBA00022771"/>
    </source>
</evidence>
<keyword evidence="8" id="KW-0539">Nucleus</keyword>
<evidence type="ECO:0000256" key="5">
    <source>
        <dbReference type="ARBA" id="ARBA00022833"/>
    </source>
</evidence>
<keyword evidence="4 9" id="KW-0863">Zinc-finger</keyword>
<dbReference type="PANTHER" id="PTHR46179">
    <property type="entry name" value="ZINC FINGER PROTEIN"/>
    <property type="match status" value="1"/>
</dbReference>
<dbReference type="PANTHER" id="PTHR46179:SF13">
    <property type="entry name" value="C2H2-TYPE DOMAIN-CONTAINING PROTEIN"/>
    <property type="match status" value="1"/>
</dbReference>
<proteinExistence type="predicted"/>
<dbReference type="EMBL" id="MU157852">
    <property type="protein sequence ID" value="KAF9528533.1"/>
    <property type="molecule type" value="Genomic_DNA"/>
</dbReference>
<evidence type="ECO:0000256" key="2">
    <source>
        <dbReference type="ARBA" id="ARBA00022723"/>
    </source>
</evidence>
<feature type="domain" description="C2H2-type" evidence="11">
    <location>
        <begin position="186"/>
        <end position="215"/>
    </location>
</feature>
<dbReference type="OrthoDB" id="427030at2759"/>
<name>A0A9P6EFE2_9AGAR</name>
<dbReference type="Gene3D" id="3.30.160.60">
    <property type="entry name" value="Classic Zinc Finger"/>
    <property type="match status" value="6"/>
</dbReference>
<keyword evidence="3" id="KW-0677">Repeat</keyword>
<evidence type="ECO:0000256" key="8">
    <source>
        <dbReference type="ARBA" id="ARBA00023242"/>
    </source>
</evidence>
<dbReference type="GO" id="GO:0000981">
    <property type="term" value="F:DNA-binding transcription factor activity, RNA polymerase II-specific"/>
    <property type="evidence" value="ECO:0007669"/>
    <property type="project" value="UniProtKB-ARBA"/>
</dbReference>
<feature type="domain" description="C2H2-type" evidence="11">
    <location>
        <begin position="311"/>
        <end position="341"/>
    </location>
</feature>
<feature type="domain" description="C2H2-type" evidence="11">
    <location>
        <begin position="153"/>
        <end position="183"/>
    </location>
</feature>
<evidence type="ECO:0000313" key="13">
    <source>
        <dbReference type="Proteomes" id="UP000807306"/>
    </source>
</evidence>
<organism evidence="12 13">
    <name type="scientific">Crepidotus variabilis</name>
    <dbReference type="NCBI Taxonomy" id="179855"/>
    <lineage>
        <taxon>Eukaryota</taxon>
        <taxon>Fungi</taxon>
        <taxon>Dikarya</taxon>
        <taxon>Basidiomycota</taxon>
        <taxon>Agaricomycotina</taxon>
        <taxon>Agaricomycetes</taxon>
        <taxon>Agaricomycetidae</taxon>
        <taxon>Agaricales</taxon>
        <taxon>Agaricineae</taxon>
        <taxon>Crepidotaceae</taxon>
        <taxon>Crepidotus</taxon>
    </lineage>
</organism>
<dbReference type="FunFam" id="3.30.160.60:FF:000072">
    <property type="entry name" value="zinc finger protein 143 isoform X1"/>
    <property type="match status" value="1"/>
</dbReference>
<dbReference type="Pfam" id="PF00096">
    <property type="entry name" value="zf-C2H2"/>
    <property type="match status" value="3"/>
</dbReference>
<keyword evidence="2" id="KW-0479">Metal-binding</keyword>
<keyword evidence="5" id="KW-0862">Zinc</keyword>
<evidence type="ECO:0000256" key="3">
    <source>
        <dbReference type="ARBA" id="ARBA00022737"/>
    </source>
</evidence>
<dbReference type="GO" id="GO:0008270">
    <property type="term" value="F:zinc ion binding"/>
    <property type="evidence" value="ECO:0007669"/>
    <property type="project" value="UniProtKB-KW"/>
</dbReference>
<dbReference type="SMART" id="SM00355">
    <property type="entry name" value="ZnF_C2H2"/>
    <property type="match status" value="10"/>
</dbReference>
<dbReference type="InterPro" id="IPR013087">
    <property type="entry name" value="Znf_C2H2_type"/>
</dbReference>
<dbReference type="PROSITE" id="PS00028">
    <property type="entry name" value="ZINC_FINGER_C2H2_1"/>
    <property type="match status" value="7"/>
</dbReference>
<dbReference type="FunFam" id="3.30.160.60:FF:001325">
    <property type="entry name" value="zinc finger protein 200"/>
    <property type="match status" value="1"/>
</dbReference>
<dbReference type="FunFam" id="3.30.160.60:FF:000125">
    <property type="entry name" value="Putative zinc finger protein 143"/>
    <property type="match status" value="1"/>
</dbReference>
<comment type="subcellular location">
    <subcellularLocation>
        <location evidence="1">Nucleus</location>
    </subcellularLocation>
</comment>
<dbReference type="InterPro" id="IPR051061">
    <property type="entry name" value="Zinc_finger_trans_reg"/>
</dbReference>
<feature type="compositionally biased region" description="Acidic residues" evidence="10">
    <location>
        <begin position="393"/>
        <end position="402"/>
    </location>
</feature>
<dbReference type="FunFam" id="3.30.160.60:FF:001102">
    <property type="entry name" value="Transcription factor IIIA"/>
    <property type="match status" value="1"/>
</dbReference>
<feature type="domain" description="C2H2-type" evidence="11">
    <location>
        <begin position="342"/>
        <end position="372"/>
    </location>
</feature>
<dbReference type="GO" id="GO:0000978">
    <property type="term" value="F:RNA polymerase II cis-regulatory region sequence-specific DNA binding"/>
    <property type="evidence" value="ECO:0007669"/>
    <property type="project" value="UniProtKB-ARBA"/>
</dbReference>
<dbReference type="SUPFAM" id="SSF57667">
    <property type="entry name" value="beta-beta-alpha zinc fingers"/>
    <property type="match status" value="4"/>
</dbReference>
<dbReference type="PROSITE" id="PS50157">
    <property type="entry name" value="ZINC_FINGER_C2H2_2"/>
    <property type="match status" value="7"/>
</dbReference>
<dbReference type="Proteomes" id="UP000807306">
    <property type="component" value="Unassembled WGS sequence"/>
</dbReference>
<evidence type="ECO:0000313" key="12">
    <source>
        <dbReference type="EMBL" id="KAF9528533.1"/>
    </source>
</evidence>
<evidence type="ECO:0000256" key="9">
    <source>
        <dbReference type="PROSITE-ProRule" id="PRU00042"/>
    </source>
</evidence>
<keyword evidence="7" id="KW-0804">Transcription</keyword>
<keyword evidence="6" id="KW-0805">Transcription regulation</keyword>
<evidence type="ECO:0000256" key="10">
    <source>
        <dbReference type="SAM" id="MobiDB-lite"/>
    </source>
</evidence>
<gene>
    <name evidence="12" type="ORF">CPB83DRAFT_791577</name>
</gene>
<keyword evidence="13" id="KW-1185">Reference proteome</keyword>
<dbReference type="InterPro" id="IPR036236">
    <property type="entry name" value="Znf_C2H2_sf"/>
</dbReference>
<feature type="domain" description="C2H2-type" evidence="11">
    <location>
        <begin position="123"/>
        <end position="152"/>
    </location>
</feature>
<feature type="domain" description="C2H2-type" evidence="11">
    <location>
        <begin position="63"/>
        <end position="92"/>
    </location>
</feature>
<evidence type="ECO:0000256" key="1">
    <source>
        <dbReference type="ARBA" id="ARBA00004123"/>
    </source>
</evidence>
<dbReference type="AlphaFoldDB" id="A0A9P6EFE2"/>
<evidence type="ECO:0000256" key="7">
    <source>
        <dbReference type="ARBA" id="ARBA00023163"/>
    </source>
</evidence>